<dbReference type="SUPFAM" id="SSF46689">
    <property type="entry name" value="Homeodomain-like"/>
    <property type="match status" value="1"/>
</dbReference>
<sequence>MATQGSGRRAEYAAATRQAILAAARQLFVERGYFDTRVEDIARAARVAVPTVYAAGGGKSGLLRTLIEDGVHAAEAGGIHDHIAAQTDPVALLRMIVDGTCDEFGKWGPLMRQVTAAAPKDAAVRESLGLAHASLRAGLAATASRLDELGALRPGLTVPEATDVLWYFLGNGSYFTLTDDCGWPLERSTQWLYECLTTTLIDGGAG</sequence>
<name>A0ABQ3F4C8_9ACTN</name>
<dbReference type="InterPro" id="IPR009057">
    <property type="entry name" value="Homeodomain-like_sf"/>
</dbReference>
<feature type="domain" description="HTH tetR-type" evidence="5">
    <location>
        <begin position="14"/>
        <end position="74"/>
    </location>
</feature>
<reference evidence="7" key="1">
    <citation type="journal article" date="2019" name="Int. J. Syst. Evol. Microbiol.">
        <title>The Global Catalogue of Microorganisms (GCM) 10K type strain sequencing project: providing services to taxonomists for standard genome sequencing and annotation.</title>
        <authorList>
            <consortium name="The Broad Institute Genomics Platform"/>
            <consortium name="The Broad Institute Genome Sequencing Center for Infectious Disease"/>
            <person name="Wu L."/>
            <person name="Ma J."/>
        </authorList>
    </citation>
    <scope>NUCLEOTIDE SEQUENCE [LARGE SCALE GENOMIC DNA]</scope>
    <source>
        <strain evidence="7">JCM 4738</strain>
    </source>
</reference>
<dbReference type="Gene3D" id="1.10.357.10">
    <property type="entry name" value="Tetracycline Repressor, domain 2"/>
    <property type="match status" value="1"/>
</dbReference>
<dbReference type="RefSeq" id="WP_190186667.1">
    <property type="nucleotide sequence ID" value="NZ_BMVP01000013.1"/>
</dbReference>
<protein>
    <submittedName>
        <fullName evidence="6">DNA-binding protein</fullName>
    </submittedName>
</protein>
<dbReference type="Gene3D" id="1.10.10.60">
    <property type="entry name" value="Homeodomain-like"/>
    <property type="match status" value="1"/>
</dbReference>
<keyword evidence="3" id="KW-0804">Transcription</keyword>
<evidence type="ECO:0000313" key="7">
    <source>
        <dbReference type="Proteomes" id="UP000642673"/>
    </source>
</evidence>
<evidence type="ECO:0000256" key="3">
    <source>
        <dbReference type="ARBA" id="ARBA00023163"/>
    </source>
</evidence>
<keyword evidence="1" id="KW-0805">Transcription regulation</keyword>
<evidence type="ECO:0000256" key="4">
    <source>
        <dbReference type="PROSITE-ProRule" id="PRU00335"/>
    </source>
</evidence>
<gene>
    <name evidence="6" type="ORF">GCM10010347_52130</name>
</gene>
<dbReference type="Pfam" id="PF00440">
    <property type="entry name" value="TetR_N"/>
    <property type="match status" value="1"/>
</dbReference>
<evidence type="ECO:0000313" key="6">
    <source>
        <dbReference type="EMBL" id="GHB75339.1"/>
    </source>
</evidence>
<dbReference type="InterPro" id="IPR050109">
    <property type="entry name" value="HTH-type_TetR-like_transc_reg"/>
</dbReference>
<keyword evidence="7" id="KW-1185">Reference proteome</keyword>
<keyword evidence="2 4" id="KW-0238">DNA-binding</keyword>
<dbReference type="InterPro" id="IPR001647">
    <property type="entry name" value="HTH_TetR"/>
</dbReference>
<organism evidence="6 7">
    <name type="scientific">Streptomyces cirratus</name>
    <dbReference type="NCBI Taxonomy" id="68187"/>
    <lineage>
        <taxon>Bacteria</taxon>
        <taxon>Bacillati</taxon>
        <taxon>Actinomycetota</taxon>
        <taxon>Actinomycetes</taxon>
        <taxon>Kitasatosporales</taxon>
        <taxon>Streptomycetaceae</taxon>
        <taxon>Streptomyces</taxon>
    </lineage>
</organism>
<dbReference type="EMBL" id="BMVP01000013">
    <property type="protein sequence ID" value="GHB75339.1"/>
    <property type="molecule type" value="Genomic_DNA"/>
</dbReference>
<proteinExistence type="predicted"/>
<dbReference type="PANTHER" id="PTHR30055">
    <property type="entry name" value="HTH-TYPE TRANSCRIPTIONAL REGULATOR RUTR"/>
    <property type="match status" value="1"/>
</dbReference>
<dbReference type="PRINTS" id="PR00455">
    <property type="entry name" value="HTHTETR"/>
</dbReference>
<dbReference type="PROSITE" id="PS50977">
    <property type="entry name" value="HTH_TETR_2"/>
    <property type="match status" value="1"/>
</dbReference>
<feature type="DNA-binding region" description="H-T-H motif" evidence="4">
    <location>
        <begin position="37"/>
        <end position="56"/>
    </location>
</feature>
<dbReference type="PANTHER" id="PTHR30055:SF234">
    <property type="entry name" value="HTH-TYPE TRANSCRIPTIONAL REGULATOR BETI"/>
    <property type="match status" value="1"/>
</dbReference>
<evidence type="ECO:0000256" key="1">
    <source>
        <dbReference type="ARBA" id="ARBA00023015"/>
    </source>
</evidence>
<comment type="caution">
    <text evidence="6">The sequence shown here is derived from an EMBL/GenBank/DDBJ whole genome shotgun (WGS) entry which is preliminary data.</text>
</comment>
<evidence type="ECO:0000259" key="5">
    <source>
        <dbReference type="PROSITE" id="PS50977"/>
    </source>
</evidence>
<dbReference type="GO" id="GO:0003677">
    <property type="term" value="F:DNA binding"/>
    <property type="evidence" value="ECO:0007669"/>
    <property type="project" value="UniProtKB-KW"/>
</dbReference>
<accession>A0ABQ3F4C8</accession>
<evidence type="ECO:0000256" key="2">
    <source>
        <dbReference type="ARBA" id="ARBA00023125"/>
    </source>
</evidence>
<dbReference type="Proteomes" id="UP000642673">
    <property type="component" value="Unassembled WGS sequence"/>
</dbReference>